<sequence>MRVLILGGSWFLGATIAEQAIRKGGAVSTFRRGRTGSEVAGVDSIRGDRTNADDVARLAARGPWDLVVDTSSYVPNETLALARALEPVVDRYLLISSVSAYEGWPTEPLTEDSLTLECPADAGADYGYDGDPGPSQYGFGKAGCERAVLETFGTARTAILRPGVILGPREYVGRLDWWLRRMQRGGRVLAPGRPDRRIQPVDVRDVADFALVPGLSGIFNVTATPARETMADLLGSCNEITGNNADLEWVTDEHWLAEQGVRQWTELPLWRTYAGAWAVDSSRANAAGLVTRPLRDTVADTWGWLQDGGASVEHERSAELGITADRERAILGLWDAVQLDHCGA</sequence>
<dbReference type="SUPFAM" id="SSF51735">
    <property type="entry name" value="NAD(P)-binding Rossmann-fold domains"/>
    <property type="match status" value="1"/>
</dbReference>
<accession>A0A386ZDU8</accession>
<evidence type="ECO:0000313" key="2">
    <source>
        <dbReference type="EMBL" id="AYF75294.1"/>
    </source>
</evidence>
<dbReference type="Pfam" id="PF01370">
    <property type="entry name" value="Epimerase"/>
    <property type="match status" value="1"/>
</dbReference>
<dbReference type="InterPro" id="IPR001509">
    <property type="entry name" value="Epimerase_deHydtase"/>
</dbReference>
<dbReference type="EMBL" id="CP032568">
    <property type="protein sequence ID" value="AYF75294.1"/>
    <property type="molecule type" value="Genomic_DNA"/>
</dbReference>
<dbReference type="Gene3D" id="3.40.50.720">
    <property type="entry name" value="NAD(P)-binding Rossmann-like Domain"/>
    <property type="match status" value="1"/>
</dbReference>
<gene>
    <name evidence="2" type="ORF">D7D52_17035</name>
</gene>
<evidence type="ECO:0000259" key="1">
    <source>
        <dbReference type="Pfam" id="PF01370"/>
    </source>
</evidence>
<reference evidence="2 3" key="1">
    <citation type="submission" date="2018-09" db="EMBL/GenBank/DDBJ databases">
        <title>Nocardia yunnanensis sp. nov., an actinomycete isolated from a soil sample.</title>
        <authorList>
            <person name="Zhang J."/>
        </authorList>
    </citation>
    <scope>NUCLEOTIDE SEQUENCE [LARGE SCALE GENOMIC DNA]</scope>
    <source>
        <strain evidence="2 3">CFHS0054</strain>
    </source>
</reference>
<dbReference type="AlphaFoldDB" id="A0A386ZDU8"/>
<dbReference type="Proteomes" id="UP000267164">
    <property type="component" value="Chromosome"/>
</dbReference>
<dbReference type="KEGG" id="nyu:D7D52_17035"/>
<organism evidence="2 3">
    <name type="scientific">Nocardia yunnanensis</name>
    <dbReference type="NCBI Taxonomy" id="2382165"/>
    <lineage>
        <taxon>Bacteria</taxon>
        <taxon>Bacillati</taxon>
        <taxon>Actinomycetota</taxon>
        <taxon>Actinomycetes</taxon>
        <taxon>Mycobacteriales</taxon>
        <taxon>Nocardiaceae</taxon>
        <taxon>Nocardia</taxon>
    </lineage>
</organism>
<proteinExistence type="predicted"/>
<dbReference type="OrthoDB" id="7941246at2"/>
<feature type="domain" description="NAD-dependent epimerase/dehydratase" evidence="1">
    <location>
        <begin position="3"/>
        <end position="211"/>
    </location>
</feature>
<evidence type="ECO:0000313" key="3">
    <source>
        <dbReference type="Proteomes" id="UP000267164"/>
    </source>
</evidence>
<protein>
    <submittedName>
        <fullName evidence="2">NAD-dependent epimerase</fullName>
    </submittedName>
</protein>
<name>A0A386ZDU8_9NOCA</name>
<dbReference type="RefSeq" id="WP_120737658.1">
    <property type="nucleotide sequence ID" value="NZ_CP032568.1"/>
</dbReference>
<dbReference type="InterPro" id="IPR036291">
    <property type="entry name" value="NAD(P)-bd_dom_sf"/>
</dbReference>
<keyword evidence="3" id="KW-1185">Reference proteome</keyword>